<dbReference type="InterPro" id="IPR055259">
    <property type="entry name" value="YkvP/CgeB_Glyco_trans-like"/>
</dbReference>
<proteinExistence type="predicted"/>
<reference evidence="3 4" key="1">
    <citation type="journal article" date="2011" name="J. Bacteriol.">
        <title>Genome sequence of the mercury-methylating and pleomorphic Desulfovibrio africanus Strain Walvis Bay.</title>
        <authorList>
            <person name="Brown S.D."/>
            <person name="Wall J.D."/>
            <person name="Kucken A.M."/>
            <person name="Gilmour C.C."/>
            <person name="Podar M."/>
            <person name="Brandt C.C."/>
            <person name="Teshima H."/>
            <person name="Detter J.C."/>
            <person name="Han C.S."/>
            <person name="Land M.L."/>
            <person name="Lucas S."/>
            <person name="Han J."/>
            <person name="Pennacchio L."/>
            <person name="Nolan M."/>
            <person name="Pitluck S."/>
            <person name="Woyke T."/>
            <person name="Goodwin L."/>
            <person name="Palumbo A.V."/>
            <person name="Elias D.A."/>
        </authorList>
    </citation>
    <scope>NUCLEOTIDE SEQUENCE [LARGE SCALE GENOMIC DNA]</scope>
    <source>
        <strain evidence="3 4">Walvis Bay</strain>
    </source>
</reference>
<feature type="domain" description="Spore protein YkvP N-terminal" evidence="1">
    <location>
        <begin position="257"/>
        <end position="334"/>
    </location>
</feature>
<sequence length="563" mass="63928">MHDKQNTTYRATPSGDGDILLSVDGKTWRLLGRSGAETELRPAREFLASSRGLPVVIGAGMGNALALLLGSGCGPVAVVDCEKAIQDLSGARERFGLAPGVTWIDASSAEQALRELTRWQEANGGAPLMPIVHPVYLRLRPSHYLALRESCRASRSFDFWSRARYPKFTSWPPRLLLLSSRYFLMGEIEAACKRLGVPHRFIAIGDKERGSTEFVEMLLSAVVEFKPDFVLTINHLGVDREGVLIELLARLELPLASWFVDNPHLILSLYNRLDSQFTTIFTWDRDNIPSLKAQGFANVDYLPLGVDLERFRQPTYQPANHPWRARISFVGNSMLSKVGHRLKGAKAPRPLILAYREVARAFAASEARSVRDFLAAEYPDLFVLYEALPSLEQRLAYEALLTWEATRRYRLSCVEKILPFEPLIVGDRLWKTALKGRSEPWRWHHELSYYSDLPGFYPLSDINFNCTSKQMKGAVNQRVFDVPACGGFVLSDYREQMEDLFELGREAICYRDPEEIPELVRFYLDNPAARERVARAGRERVLRDHGYDLRLGTLMRAMQRLYG</sequence>
<dbReference type="AlphaFoldDB" id="F3YYH0"/>
<dbReference type="KEGG" id="daf:Desaf_2400"/>
<dbReference type="InterPro" id="IPR024542">
    <property type="entry name" value="YkvP_N"/>
</dbReference>
<evidence type="ECO:0000259" key="2">
    <source>
        <dbReference type="Pfam" id="PF13524"/>
    </source>
</evidence>
<evidence type="ECO:0000313" key="4">
    <source>
        <dbReference type="Proteomes" id="UP000007844"/>
    </source>
</evidence>
<protein>
    <submittedName>
        <fullName evidence="3">CgeB family protein</fullName>
    </submittedName>
</protein>
<evidence type="ECO:0000259" key="1">
    <source>
        <dbReference type="Pfam" id="PF12996"/>
    </source>
</evidence>
<accession>F3YYH0</accession>
<dbReference type="Pfam" id="PF13524">
    <property type="entry name" value="Glyco_trans_1_2"/>
    <property type="match status" value="1"/>
</dbReference>
<gene>
    <name evidence="3" type="ORF">Desaf_2400</name>
</gene>
<evidence type="ECO:0000313" key="3">
    <source>
        <dbReference type="EMBL" id="EGJ50724.1"/>
    </source>
</evidence>
<feature type="domain" description="Spore protein YkvP/CgeB glycosyl transferase-like" evidence="2">
    <location>
        <begin position="441"/>
        <end position="555"/>
    </location>
</feature>
<dbReference type="RefSeq" id="WP_014260426.1">
    <property type="nucleotide sequence ID" value="NC_016629.1"/>
</dbReference>
<dbReference type="Proteomes" id="UP000007844">
    <property type="component" value="Chromosome"/>
</dbReference>
<keyword evidence="4" id="KW-1185">Reference proteome</keyword>
<dbReference type="eggNOG" id="COG4641">
    <property type="taxonomic scope" value="Bacteria"/>
</dbReference>
<dbReference type="EMBL" id="CP003221">
    <property type="protein sequence ID" value="EGJ50724.1"/>
    <property type="molecule type" value="Genomic_DNA"/>
</dbReference>
<dbReference type="STRING" id="690850.Desaf_2400"/>
<organism evidence="3 4">
    <name type="scientific">Desulfocurvibacter africanus subsp. africanus str. Walvis Bay</name>
    <dbReference type="NCBI Taxonomy" id="690850"/>
    <lineage>
        <taxon>Bacteria</taxon>
        <taxon>Pseudomonadati</taxon>
        <taxon>Thermodesulfobacteriota</taxon>
        <taxon>Desulfovibrionia</taxon>
        <taxon>Desulfovibrionales</taxon>
        <taxon>Desulfovibrionaceae</taxon>
        <taxon>Desulfocurvibacter</taxon>
    </lineage>
</organism>
<dbReference type="HOGENOM" id="CLU_033615_1_0_7"/>
<dbReference type="Pfam" id="PF12996">
    <property type="entry name" value="DUF3880"/>
    <property type="match status" value="1"/>
</dbReference>
<name>F3YYH0_DESAF</name>